<keyword evidence="3" id="KW-1185">Reference proteome</keyword>
<dbReference type="AlphaFoldDB" id="A0AAU9J4V2"/>
<feature type="region of interest" description="Disordered" evidence="1">
    <location>
        <begin position="1"/>
        <end position="35"/>
    </location>
</feature>
<accession>A0AAU9J4V2</accession>
<organism evidence="2 3">
    <name type="scientific">Blepharisma stoltei</name>
    <dbReference type="NCBI Taxonomy" id="1481888"/>
    <lineage>
        <taxon>Eukaryota</taxon>
        <taxon>Sar</taxon>
        <taxon>Alveolata</taxon>
        <taxon>Ciliophora</taxon>
        <taxon>Postciliodesmatophora</taxon>
        <taxon>Heterotrichea</taxon>
        <taxon>Heterotrichida</taxon>
        <taxon>Blepharismidae</taxon>
        <taxon>Blepharisma</taxon>
    </lineage>
</organism>
<dbReference type="EMBL" id="CAJZBQ010000025">
    <property type="protein sequence ID" value="CAG9320335.1"/>
    <property type="molecule type" value="Genomic_DNA"/>
</dbReference>
<comment type="caution">
    <text evidence="2">The sequence shown here is derived from an EMBL/GenBank/DDBJ whole genome shotgun (WGS) entry which is preliminary data.</text>
</comment>
<reference evidence="2" key="1">
    <citation type="submission" date="2021-09" db="EMBL/GenBank/DDBJ databases">
        <authorList>
            <consortium name="AG Swart"/>
            <person name="Singh M."/>
            <person name="Singh A."/>
            <person name="Seah K."/>
            <person name="Emmerich C."/>
        </authorList>
    </citation>
    <scope>NUCLEOTIDE SEQUENCE</scope>
    <source>
        <strain evidence="2">ATCC30299</strain>
    </source>
</reference>
<evidence type="ECO:0000313" key="2">
    <source>
        <dbReference type="EMBL" id="CAG9320335.1"/>
    </source>
</evidence>
<dbReference type="Proteomes" id="UP001162131">
    <property type="component" value="Unassembled WGS sequence"/>
</dbReference>
<evidence type="ECO:0000256" key="1">
    <source>
        <dbReference type="SAM" id="MobiDB-lite"/>
    </source>
</evidence>
<gene>
    <name evidence="2" type="ORF">BSTOLATCC_MIC26252</name>
</gene>
<feature type="compositionally biased region" description="Basic and acidic residues" evidence="1">
    <location>
        <begin position="1"/>
        <end position="16"/>
    </location>
</feature>
<sequence length="113" mass="13013">MRGNPAEKDRNRETKNCKANSEGSNGHGKRNVYDGLGMVKPEKSYEEEDYGLQMKGLYVDEWNHCETKRDRLEGRPTLGKEVQQGLGRSGYTMLWGLWEDGWVWAEELKQDCG</sequence>
<proteinExistence type="predicted"/>
<protein>
    <submittedName>
        <fullName evidence="2">Uncharacterized protein</fullName>
    </submittedName>
</protein>
<evidence type="ECO:0000313" key="3">
    <source>
        <dbReference type="Proteomes" id="UP001162131"/>
    </source>
</evidence>
<name>A0AAU9J4V2_9CILI</name>